<accession>A0A2A6C6L9</accession>
<dbReference type="EnsemblMetazoa" id="PPA34625.1">
    <property type="protein sequence ID" value="PPA34625.1"/>
    <property type="gene ID" value="WBGene00272994"/>
</dbReference>
<accession>A0A8R1UQM4</accession>
<reference evidence="1" key="2">
    <citation type="submission" date="2022-06" db="UniProtKB">
        <authorList>
            <consortium name="EnsemblMetazoa"/>
        </authorList>
    </citation>
    <scope>IDENTIFICATION</scope>
    <source>
        <strain evidence="1">PS312</strain>
    </source>
</reference>
<evidence type="ECO:0000313" key="2">
    <source>
        <dbReference type="Proteomes" id="UP000005239"/>
    </source>
</evidence>
<name>A0A2A6C6L9_PRIPA</name>
<dbReference type="AlphaFoldDB" id="A0A2A6C6L9"/>
<organism evidence="1 2">
    <name type="scientific">Pristionchus pacificus</name>
    <name type="common">Parasitic nematode worm</name>
    <dbReference type="NCBI Taxonomy" id="54126"/>
    <lineage>
        <taxon>Eukaryota</taxon>
        <taxon>Metazoa</taxon>
        <taxon>Ecdysozoa</taxon>
        <taxon>Nematoda</taxon>
        <taxon>Chromadorea</taxon>
        <taxon>Rhabditida</taxon>
        <taxon>Rhabditina</taxon>
        <taxon>Diplogasteromorpha</taxon>
        <taxon>Diplogasteroidea</taxon>
        <taxon>Neodiplogasteridae</taxon>
        <taxon>Pristionchus</taxon>
    </lineage>
</organism>
<dbReference type="Proteomes" id="UP000005239">
    <property type="component" value="Unassembled WGS sequence"/>
</dbReference>
<sequence>MSSDIMTQHCLLNKLDETNKAITSHDSAPRRHSSLKQTRRTERNIGVVYTNSQFASSENTILHSLLYKLDQTNHDRINWKLFYRKHLSAFGNTVVAQAYHVDNGDQVIVRTEHSGSVTRWRSV</sequence>
<protein>
    <submittedName>
        <fullName evidence="1">Uncharacterized protein</fullName>
    </submittedName>
</protein>
<keyword evidence="2" id="KW-1185">Reference proteome</keyword>
<reference evidence="2" key="1">
    <citation type="journal article" date="2008" name="Nat. Genet.">
        <title>The Pristionchus pacificus genome provides a unique perspective on nematode lifestyle and parasitism.</title>
        <authorList>
            <person name="Dieterich C."/>
            <person name="Clifton S.W."/>
            <person name="Schuster L.N."/>
            <person name="Chinwalla A."/>
            <person name="Delehaunty K."/>
            <person name="Dinkelacker I."/>
            <person name="Fulton L."/>
            <person name="Fulton R."/>
            <person name="Godfrey J."/>
            <person name="Minx P."/>
            <person name="Mitreva M."/>
            <person name="Roeseler W."/>
            <person name="Tian H."/>
            <person name="Witte H."/>
            <person name="Yang S.P."/>
            <person name="Wilson R.K."/>
            <person name="Sommer R.J."/>
        </authorList>
    </citation>
    <scope>NUCLEOTIDE SEQUENCE [LARGE SCALE GENOMIC DNA]</scope>
    <source>
        <strain evidence="2">PS312</strain>
    </source>
</reference>
<gene>
    <name evidence="1" type="primary">WBGene00272994</name>
</gene>
<evidence type="ECO:0000313" key="1">
    <source>
        <dbReference type="EnsemblMetazoa" id="PPA34625.1"/>
    </source>
</evidence>
<proteinExistence type="predicted"/>